<reference evidence="2 3" key="1">
    <citation type="journal article" date="2012" name="PLoS Pathog.">
        <title>Diverse lifestyles and strategies of plant pathogenesis encoded in the genomes of eighteen Dothideomycetes fungi.</title>
        <authorList>
            <person name="Ohm R.A."/>
            <person name="Feau N."/>
            <person name="Henrissat B."/>
            <person name="Schoch C.L."/>
            <person name="Horwitz B.A."/>
            <person name="Barry K.W."/>
            <person name="Condon B.J."/>
            <person name="Copeland A.C."/>
            <person name="Dhillon B."/>
            <person name="Glaser F."/>
            <person name="Hesse C.N."/>
            <person name="Kosti I."/>
            <person name="LaButti K."/>
            <person name="Lindquist E.A."/>
            <person name="Lucas S."/>
            <person name="Salamov A.A."/>
            <person name="Bradshaw R.E."/>
            <person name="Ciuffetti L."/>
            <person name="Hamelin R.C."/>
            <person name="Kema G.H.J."/>
            <person name="Lawrence C."/>
            <person name="Scott J.A."/>
            <person name="Spatafora J.W."/>
            <person name="Turgeon B.G."/>
            <person name="de Wit P.J.G.M."/>
            <person name="Zhong S."/>
            <person name="Goodwin S.B."/>
            <person name="Grigoriev I.V."/>
        </authorList>
    </citation>
    <scope>NUCLEOTIDE SEQUENCE [LARGE SCALE GENOMIC DNA]</scope>
    <source>
        <strain evidence="3">28A</strain>
    </source>
</reference>
<dbReference type="InterPro" id="IPR053178">
    <property type="entry name" value="Osmoadaptation_assoc"/>
</dbReference>
<accession>R0K796</accession>
<dbReference type="InterPro" id="IPR021858">
    <property type="entry name" value="Fun_TF"/>
</dbReference>
<dbReference type="PANTHER" id="PTHR38111:SF11">
    <property type="entry name" value="TRANSCRIPTION FACTOR DOMAIN-CONTAINING PROTEIN-RELATED"/>
    <property type="match status" value="1"/>
</dbReference>
<dbReference type="GeneID" id="19403672"/>
<dbReference type="Pfam" id="PF11951">
    <property type="entry name" value="Fungal_trans_2"/>
    <property type="match status" value="1"/>
</dbReference>
<dbReference type="EMBL" id="KB908703">
    <property type="protein sequence ID" value="EOA85409.1"/>
    <property type="molecule type" value="Genomic_DNA"/>
</dbReference>
<dbReference type="eggNOG" id="ENOG502SNQ1">
    <property type="taxonomic scope" value="Eukaryota"/>
</dbReference>
<proteinExistence type="predicted"/>
<organism evidence="2 3">
    <name type="scientific">Exserohilum turcicum (strain 28A)</name>
    <name type="common">Northern leaf blight fungus</name>
    <name type="synonym">Setosphaeria turcica</name>
    <dbReference type="NCBI Taxonomy" id="671987"/>
    <lineage>
        <taxon>Eukaryota</taxon>
        <taxon>Fungi</taxon>
        <taxon>Dikarya</taxon>
        <taxon>Ascomycota</taxon>
        <taxon>Pezizomycotina</taxon>
        <taxon>Dothideomycetes</taxon>
        <taxon>Pleosporomycetidae</taxon>
        <taxon>Pleosporales</taxon>
        <taxon>Pleosporineae</taxon>
        <taxon>Pleosporaceae</taxon>
        <taxon>Exserohilum</taxon>
    </lineage>
</organism>
<feature type="compositionally biased region" description="Polar residues" evidence="1">
    <location>
        <begin position="42"/>
        <end position="57"/>
    </location>
</feature>
<dbReference type="Proteomes" id="UP000016935">
    <property type="component" value="Unassembled WGS sequence"/>
</dbReference>
<dbReference type="HOGENOM" id="CLU_021599_2_2_1"/>
<evidence type="ECO:0000256" key="1">
    <source>
        <dbReference type="SAM" id="MobiDB-lite"/>
    </source>
</evidence>
<evidence type="ECO:0000313" key="2">
    <source>
        <dbReference type="EMBL" id="EOA85409.1"/>
    </source>
</evidence>
<sequence>MHYLPKEKEGYDLVQPACGQCVGRGIACGGYDSDRIFIYQRGGSNRSAPKGDTSPTPKTYVDEPSRHSFQIVPATSVSAIEVRNPSFTSVSILPPAGLAKSAYSQKTIAAFLDMYNPAGTIETTNVDAKELVTLLPMLSTRDEALQMAALAVGIAQLGITTKNEHLTRQGRALYGKALKETAVALRNPARANSESILVVPRVMALFELLFGAEPQSANQAKSWLSHAVGELAIIVSRGPAAFATDDVAHNLFTNARYRLLGPAIRCRRATILNTEEWKTLPWQGRTKTSEDLLVDILCGIPEILEAVDRLQYESMDSGERSAPGTWAQAEANVIYTPEIADTCTQITFPNIDVACITVRYWLTSLFLYSSLDIAAGIDLSTDFSLSHPDRPHPRPFARMITRSVDYFMQEKFGVTGLVALWFPLGNTLFYLNRNREADVEYIKTIMKAWNQPKLPSVMRDFLMSFRMTVDMTTLLATPIQGL</sequence>
<dbReference type="AlphaFoldDB" id="R0K796"/>
<dbReference type="OrthoDB" id="3525185at2759"/>
<keyword evidence="3" id="KW-1185">Reference proteome</keyword>
<name>R0K796_EXST2</name>
<protein>
    <submittedName>
        <fullName evidence="2">Uncharacterized protein</fullName>
    </submittedName>
</protein>
<evidence type="ECO:0000313" key="3">
    <source>
        <dbReference type="Proteomes" id="UP000016935"/>
    </source>
</evidence>
<feature type="region of interest" description="Disordered" evidence="1">
    <location>
        <begin position="42"/>
        <end position="62"/>
    </location>
</feature>
<dbReference type="STRING" id="671987.R0K796"/>
<dbReference type="PANTHER" id="PTHR38111">
    <property type="entry name" value="ZN(2)-C6 FUNGAL-TYPE DOMAIN-CONTAINING PROTEIN-RELATED"/>
    <property type="match status" value="1"/>
</dbReference>
<dbReference type="RefSeq" id="XP_008027050.1">
    <property type="nucleotide sequence ID" value="XM_008028859.1"/>
</dbReference>
<gene>
    <name evidence="2" type="ORF">SETTUDRAFT_32615</name>
</gene>
<reference evidence="2 3" key="2">
    <citation type="journal article" date="2013" name="PLoS Genet.">
        <title>Comparative genome structure, secondary metabolite, and effector coding capacity across Cochliobolus pathogens.</title>
        <authorList>
            <person name="Condon B.J."/>
            <person name="Leng Y."/>
            <person name="Wu D."/>
            <person name="Bushley K.E."/>
            <person name="Ohm R.A."/>
            <person name="Otillar R."/>
            <person name="Martin J."/>
            <person name="Schackwitz W."/>
            <person name="Grimwood J."/>
            <person name="MohdZainudin N."/>
            <person name="Xue C."/>
            <person name="Wang R."/>
            <person name="Manning V.A."/>
            <person name="Dhillon B."/>
            <person name="Tu Z.J."/>
            <person name="Steffenson B.J."/>
            <person name="Salamov A."/>
            <person name="Sun H."/>
            <person name="Lowry S."/>
            <person name="LaButti K."/>
            <person name="Han J."/>
            <person name="Copeland A."/>
            <person name="Lindquist E."/>
            <person name="Barry K."/>
            <person name="Schmutz J."/>
            <person name="Baker S.E."/>
            <person name="Ciuffetti L.M."/>
            <person name="Grigoriev I.V."/>
            <person name="Zhong S."/>
            <person name="Turgeon B.G."/>
        </authorList>
    </citation>
    <scope>NUCLEOTIDE SEQUENCE [LARGE SCALE GENOMIC DNA]</scope>
    <source>
        <strain evidence="3">28A</strain>
    </source>
</reference>